<evidence type="ECO:0000256" key="1">
    <source>
        <dbReference type="ARBA" id="ARBA00023125"/>
    </source>
</evidence>
<dbReference type="SUPFAM" id="SSF46785">
    <property type="entry name" value="Winged helix' DNA-binding domain"/>
    <property type="match status" value="1"/>
</dbReference>
<gene>
    <name evidence="2" type="primary">cymR_2</name>
    <name evidence="2" type="ORF">OXPF_02870</name>
</gene>
<protein>
    <submittedName>
        <fullName evidence="2">HTH-type transcriptional regulator CymR</fullName>
    </submittedName>
</protein>
<dbReference type="NCBIfam" id="TIGR00738">
    <property type="entry name" value="rrf2_super"/>
    <property type="match status" value="1"/>
</dbReference>
<proteinExistence type="predicted"/>
<dbReference type="Gene3D" id="1.10.10.10">
    <property type="entry name" value="Winged helix-like DNA-binding domain superfamily/Winged helix DNA-binding domain"/>
    <property type="match status" value="1"/>
</dbReference>
<dbReference type="GO" id="GO:0003700">
    <property type="term" value="F:DNA-binding transcription factor activity"/>
    <property type="evidence" value="ECO:0007669"/>
    <property type="project" value="TreeGrafter"/>
</dbReference>
<dbReference type="PROSITE" id="PS51197">
    <property type="entry name" value="HTH_RRF2_2"/>
    <property type="match status" value="1"/>
</dbReference>
<dbReference type="PANTHER" id="PTHR33221:SF5">
    <property type="entry name" value="HTH-TYPE TRANSCRIPTIONAL REGULATOR ISCR"/>
    <property type="match status" value="1"/>
</dbReference>
<name>A0A0P9ALC8_9CLOT</name>
<dbReference type="Pfam" id="PF02082">
    <property type="entry name" value="Rrf2"/>
    <property type="match status" value="1"/>
</dbReference>
<dbReference type="InterPro" id="IPR036388">
    <property type="entry name" value="WH-like_DNA-bd_sf"/>
</dbReference>
<evidence type="ECO:0000313" key="2">
    <source>
        <dbReference type="EMBL" id="KPU46177.1"/>
    </source>
</evidence>
<dbReference type="InterPro" id="IPR030489">
    <property type="entry name" value="TR_Rrf2-type_CS"/>
</dbReference>
<comment type="caution">
    <text evidence="2">The sequence shown here is derived from an EMBL/GenBank/DDBJ whole genome shotgun (WGS) entry which is preliminary data.</text>
</comment>
<dbReference type="PROSITE" id="PS01332">
    <property type="entry name" value="HTH_RRF2_1"/>
    <property type="match status" value="1"/>
</dbReference>
<reference evidence="2 3" key="1">
    <citation type="submission" date="2015-09" db="EMBL/GenBank/DDBJ databases">
        <title>Genome sequence of Oxobacter pfennigii DSM 3222.</title>
        <authorList>
            <person name="Poehlein A."/>
            <person name="Bengelsdorf F.R."/>
            <person name="Schiel-Bengelsdorf B."/>
            <person name="Duerre P."/>
            <person name="Daniel R."/>
        </authorList>
    </citation>
    <scope>NUCLEOTIDE SEQUENCE [LARGE SCALE GENOMIC DNA]</scope>
    <source>
        <strain evidence="2 3">DSM 3222</strain>
    </source>
</reference>
<evidence type="ECO:0000313" key="3">
    <source>
        <dbReference type="Proteomes" id="UP000050326"/>
    </source>
</evidence>
<dbReference type="AlphaFoldDB" id="A0A0P9ALC8"/>
<dbReference type="STRING" id="36849.OXPF_02870"/>
<accession>A0A0P9ALC8</accession>
<dbReference type="Proteomes" id="UP000050326">
    <property type="component" value="Unassembled WGS sequence"/>
</dbReference>
<keyword evidence="1" id="KW-0238">DNA-binding</keyword>
<dbReference type="OrthoDB" id="9808360at2"/>
<dbReference type="RefSeq" id="WP_054873434.1">
    <property type="nucleotide sequence ID" value="NZ_LKET01000014.1"/>
</dbReference>
<dbReference type="EMBL" id="LKET01000014">
    <property type="protein sequence ID" value="KPU46177.1"/>
    <property type="molecule type" value="Genomic_DNA"/>
</dbReference>
<dbReference type="InterPro" id="IPR000944">
    <property type="entry name" value="Tscrpt_reg_Rrf2"/>
</dbReference>
<dbReference type="GO" id="GO:0003677">
    <property type="term" value="F:DNA binding"/>
    <property type="evidence" value="ECO:0007669"/>
    <property type="project" value="UniProtKB-KW"/>
</dbReference>
<dbReference type="GO" id="GO:0005829">
    <property type="term" value="C:cytosol"/>
    <property type="evidence" value="ECO:0007669"/>
    <property type="project" value="TreeGrafter"/>
</dbReference>
<keyword evidence="3" id="KW-1185">Reference proteome</keyword>
<organism evidence="2 3">
    <name type="scientific">Oxobacter pfennigii</name>
    <dbReference type="NCBI Taxonomy" id="36849"/>
    <lineage>
        <taxon>Bacteria</taxon>
        <taxon>Bacillati</taxon>
        <taxon>Bacillota</taxon>
        <taxon>Clostridia</taxon>
        <taxon>Eubacteriales</taxon>
        <taxon>Clostridiaceae</taxon>
        <taxon>Oxobacter</taxon>
    </lineage>
</organism>
<dbReference type="PATRIC" id="fig|36849.3.peg.313"/>
<dbReference type="InterPro" id="IPR036390">
    <property type="entry name" value="WH_DNA-bd_sf"/>
</dbReference>
<sequence length="148" mass="16709">MRISVKGRYAIIALINMAQLYNNGEYITIISISERLGISKIYLEQVFSLLKRGGLVNSVKGAQGGYQLSRVPQEITVYDILTAVELTLFERTEETVSPGFPEIETALRRSVFDPLDDAVKTALQGITLYDLADEIEKYRTDQGYMFFI</sequence>
<dbReference type="PANTHER" id="PTHR33221">
    <property type="entry name" value="WINGED HELIX-TURN-HELIX TRANSCRIPTIONAL REGULATOR, RRF2 FAMILY"/>
    <property type="match status" value="1"/>
</dbReference>